<dbReference type="InterPro" id="IPR039672">
    <property type="entry name" value="MFS_2"/>
</dbReference>
<feature type="transmembrane region" description="Helical" evidence="1">
    <location>
        <begin position="54"/>
        <end position="74"/>
    </location>
</feature>
<reference evidence="3" key="1">
    <citation type="submission" date="2015-10" db="EMBL/GenBank/DDBJ databases">
        <title>Draft Genome Sequences of 11 Lactococcus lactis subspecies cremoris strains.</title>
        <authorList>
            <person name="Wels M."/>
            <person name="Backus L."/>
            <person name="Boekhorst J."/>
            <person name="Dijkstra A."/>
            <person name="Beerthuizen M."/>
            <person name="Kelly W."/>
            <person name="Siezen R."/>
            <person name="Bachmann H."/>
            <person name="Van Hijum S."/>
        </authorList>
    </citation>
    <scope>NUCLEOTIDE SEQUENCE [LARGE SCALE GENOMIC DNA]</scope>
    <source>
        <strain evidence="3">KF282</strain>
    </source>
</reference>
<keyword evidence="1" id="KW-1133">Transmembrane helix</keyword>
<feature type="transmembrane region" description="Helical" evidence="1">
    <location>
        <begin position="95"/>
        <end position="114"/>
    </location>
</feature>
<keyword evidence="1" id="KW-0472">Membrane</keyword>
<evidence type="ECO:0000313" key="2">
    <source>
        <dbReference type="EMBL" id="KSU05313.1"/>
    </source>
</evidence>
<dbReference type="Gene3D" id="1.20.1250.20">
    <property type="entry name" value="MFS general substrate transporter like domains"/>
    <property type="match status" value="1"/>
</dbReference>
<comment type="caution">
    <text evidence="2">The sequence shown here is derived from an EMBL/GenBank/DDBJ whole genome shotgun (WGS) entry which is preliminary data.</text>
</comment>
<feature type="transmembrane region" description="Helical" evidence="1">
    <location>
        <begin position="21"/>
        <end position="48"/>
    </location>
</feature>
<dbReference type="SUPFAM" id="SSF103473">
    <property type="entry name" value="MFS general substrate transporter"/>
    <property type="match status" value="1"/>
</dbReference>
<dbReference type="Proteomes" id="UP000053058">
    <property type="component" value="Unassembled WGS sequence"/>
</dbReference>
<dbReference type="PANTHER" id="PTHR11328">
    <property type="entry name" value="MAJOR FACILITATOR SUPERFAMILY DOMAIN-CONTAINING PROTEIN"/>
    <property type="match status" value="1"/>
</dbReference>
<dbReference type="EMBL" id="LKLN01000049">
    <property type="protein sequence ID" value="KSU05313.1"/>
    <property type="molecule type" value="Genomic_DNA"/>
</dbReference>
<evidence type="ECO:0000256" key="1">
    <source>
        <dbReference type="SAM" id="Phobius"/>
    </source>
</evidence>
<protein>
    <submittedName>
        <fullName evidence="2">Oligogalacturonide transporter</fullName>
    </submittedName>
</protein>
<dbReference type="Pfam" id="PF13347">
    <property type="entry name" value="MFS_2"/>
    <property type="match status" value="1"/>
</dbReference>
<feature type="transmembrane region" description="Helical" evidence="1">
    <location>
        <begin position="187"/>
        <end position="206"/>
    </location>
</feature>
<accession>A0A0V8CWT0</accession>
<feature type="transmembrane region" description="Helical" evidence="1">
    <location>
        <begin position="160"/>
        <end position="181"/>
    </location>
</feature>
<name>A0A0V8CWT0_LACLL</name>
<dbReference type="InterPro" id="IPR036259">
    <property type="entry name" value="MFS_trans_sf"/>
</dbReference>
<organism evidence="2 3">
    <name type="scientific">Lactococcus lactis subsp. lactis</name>
    <name type="common">Streptococcus lactis</name>
    <dbReference type="NCBI Taxonomy" id="1360"/>
    <lineage>
        <taxon>Bacteria</taxon>
        <taxon>Bacillati</taxon>
        <taxon>Bacillota</taxon>
        <taxon>Bacilli</taxon>
        <taxon>Lactobacillales</taxon>
        <taxon>Streptococcaceae</taxon>
        <taxon>Lactococcus</taxon>
    </lineage>
</organism>
<proteinExistence type="predicted"/>
<feature type="transmembrane region" description="Helical" evidence="1">
    <location>
        <begin position="120"/>
        <end position="139"/>
    </location>
</feature>
<dbReference type="PATRIC" id="fig|1360.105.peg.1015"/>
<evidence type="ECO:0000313" key="3">
    <source>
        <dbReference type="Proteomes" id="UP000053058"/>
    </source>
</evidence>
<keyword evidence="1" id="KW-0812">Transmembrane</keyword>
<dbReference type="AlphaFoldDB" id="A0A0V8CWT0"/>
<gene>
    <name evidence="2" type="ORF">KF282_1399</name>
</gene>
<dbReference type="GO" id="GO:0005886">
    <property type="term" value="C:plasma membrane"/>
    <property type="evidence" value="ECO:0007669"/>
    <property type="project" value="TreeGrafter"/>
</dbReference>
<dbReference type="PANTHER" id="PTHR11328:SF24">
    <property type="entry name" value="MAJOR FACILITATOR SUPERFAMILY (MFS) PROFILE DOMAIN-CONTAINING PROTEIN"/>
    <property type="match status" value="1"/>
</dbReference>
<dbReference type="GO" id="GO:0008643">
    <property type="term" value="P:carbohydrate transport"/>
    <property type="evidence" value="ECO:0007669"/>
    <property type="project" value="InterPro"/>
</dbReference>
<dbReference type="GO" id="GO:0015293">
    <property type="term" value="F:symporter activity"/>
    <property type="evidence" value="ECO:0007669"/>
    <property type="project" value="InterPro"/>
</dbReference>
<sequence>MAEKQKTSWVYTPKAINTRRGLLYGLTDLMGGGWNNIVSGVIFVFVLSQGISPLFTGAVLGIGRIIDAVWSLFFGAITDRFYRTKLGQKYGRRHFFIALGGILFAILFPMFWISTSSWQYYLWVYVAIEVAISMILIPWETLPTEMTPDYKKRTTLSGSRMFISATGTAIVFFTLAVLKSFNNPNAYLYTGITWTVIFVIAIFTSWRASWERPLTPEFLAELDAQPRLGFSGFMKKTVTDYFGTFKNKSFRKHLLV</sequence>